<dbReference type="GO" id="GO:0032259">
    <property type="term" value="P:methylation"/>
    <property type="evidence" value="ECO:0007669"/>
    <property type="project" value="UniProtKB-KW"/>
</dbReference>
<dbReference type="InterPro" id="IPR029063">
    <property type="entry name" value="SAM-dependent_MTases_sf"/>
</dbReference>
<dbReference type="GO" id="GO:0008757">
    <property type="term" value="F:S-adenosylmethionine-dependent methyltransferase activity"/>
    <property type="evidence" value="ECO:0007669"/>
    <property type="project" value="InterPro"/>
</dbReference>
<protein>
    <submittedName>
        <fullName evidence="2">Demethylmenaquinone methyltransferase</fullName>
        <ecNumber evidence="2">2.1.1.163</ecNumber>
    </submittedName>
</protein>
<reference evidence="2" key="1">
    <citation type="submission" date="2016-10" db="EMBL/GenBank/DDBJ databases">
        <title>Sequence of Gallionella enrichment culture.</title>
        <authorList>
            <person name="Poehlein A."/>
            <person name="Muehling M."/>
            <person name="Daniel R."/>
        </authorList>
    </citation>
    <scope>NUCLEOTIDE SEQUENCE</scope>
</reference>
<gene>
    <name evidence="2" type="primary">ubiE_33</name>
    <name evidence="2" type="ORF">GALL_313700</name>
</gene>
<dbReference type="Pfam" id="PF08241">
    <property type="entry name" value="Methyltransf_11"/>
    <property type="match status" value="1"/>
</dbReference>
<evidence type="ECO:0000313" key="2">
    <source>
        <dbReference type="EMBL" id="OIQ86781.1"/>
    </source>
</evidence>
<dbReference type="EC" id="2.1.1.163" evidence="2"/>
<comment type="caution">
    <text evidence="2">The sequence shown here is derived from an EMBL/GenBank/DDBJ whole genome shotgun (WGS) entry which is preliminary data.</text>
</comment>
<name>A0A1J5RF79_9ZZZZ</name>
<evidence type="ECO:0000259" key="1">
    <source>
        <dbReference type="Pfam" id="PF08241"/>
    </source>
</evidence>
<sequence>MQEPMPPKFDDVASFYNDIYYGNADANAAIVGERHLRALARRLALHAGQNLLDVACGTGDWLTVASRLGLSVAGADISERAIAVCRKRLPHGAFHVGPAERLDFPDDTFDVISCLGSLEHFLDQKAALREMIRVLKPDGRIVLLVPNAGFLPYRLGWYKGTQQQSIRETIRSLDAWRELFAECGLLLQARWRDLHVLNWGWIVRRPWMMLIPRLIQSLLLPLWPLRWQYQVFHLCTPDMAATRGAPAR</sequence>
<dbReference type="AlphaFoldDB" id="A0A1J5RF79"/>
<dbReference type="SUPFAM" id="SSF53335">
    <property type="entry name" value="S-adenosyl-L-methionine-dependent methyltransferases"/>
    <property type="match status" value="1"/>
</dbReference>
<keyword evidence="2" id="KW-0489">Methyltransferase</keyword>
<accession>A0A1J5RF79</accession>
<dbReference type="GO" id="GO:0043770">
    <property type="term" value="F:demethylmenaquinone methyltransferase activity"/>
    <property type="evidence" value="ECO:0007669"/>
    <property type="project" value="UniProtKB-EC"/>
</dbReference>
<dbReference type="EMBL" id="MLJW01000459">
    <property type="protein sequence ID" value="OIQ86781.1"/>
    <property type="molecule type" value="Genomic_DNA"/>
</dbReference>
<feature type="domain" description="Methyltransferase type 11" evidence="1">
    <location>
        <begin position="52"/>
        <end position="143"/>
    </location>
</feature>
<organism evidence="2">
    <name type="scientific">mine drainage metagenome</name>
    <dbReference type="NCBI Taxonomy" id="410659"/>
    <lineage>
        <taxon>unclassified sequences</taxon>
        <taxon>metagenomes</taxon>
        <taxon>ecological metagenomes</taxon>
    </lineage>
</organism>
<dbReference type="InterPro" id="IPR013216">
    <property type="entry name" value="Methyltransf_11"/>
</dbReference>
<proteinExistence type="predicted"/>
<dbReference type="Gene3D" id="3.40.50.150">
    <property type="entry name" value="Vaccinia Virus protein VP39"/>
    <property type="match status" value="1"/>
</dbReference>
<dbReference type="InterPro" id="IPR050508">
    <property type="entry name" value="Methyltransf_Superfamily"/>
</dbReference>
<dbReference type="PANTHER" id="PTHR42912">
    <property type="entry name" value="METHYLTRANSFERASE"/>
    <property type="match status" value="1"/>
</dbReference>
<dbReference type="CDD" id="cd02440">
    <property type="entry name" value="AdoMet_MTases"/>
    <property type="match status" value="1"/>
</dbReference>
<keyword evidence="2" id="KW-0808">Transferase</keyword>